<comment type="caution">
    <text evidence="2">The sequence shown here is derived from an EMBL/GenBank/DDBJ whole genome shotgun (WGS) entry which is preliminary data.</text>
</comment>
<name>A0A9D1N6Y5_9FIRM</name>
<proteinExistence type="predicted"/>
<reference evidence="2" key="1">
    <citation type="submission" date="2020-10" db="EMBL/GenBank/DDBJ databases">
        <authorList>
            <person name="Gilroy R."/>
        </authorList>
    </citation>
    <scope>NUCLEOTIDE SEQUENCE</scope>
    <source>
        <strain evidence="2">ChiSjej4B22-8349</strain>
    </source>
</reference>
<keyword evidence="1" id="KW-0472">Membrane</keyword>
<keyword evidence="1" id="KW-1133">Transmembrane helix</keyword>
<sequence>MAHELTLTERVEATSTTAGKEAYYTCENCGRYFEDAAGPVEIANLDEYGVIPATGVTAGGKQAADTNAAQTGDDSNISLWIVVMLAAGAALTGTVLYGRKKSFGK</sequence>
<accession>A0A9D1N6Y5</accession>
<dbReference type="Proteomes" id="UP000824130">
    <property type="component" value="Unassembled WGS sequence"/>
</dbReference>
<evidence type="ECO:0000313" key="3">
    <source>
        <dbReference type="Proteomes" id="UP000824130"/>
    </source>
</evidence>
<protein>
    <submittedName>
        <fullName evidence="2">LPXTG cell wall anchor domain-containing protein</fullName>
    </submittedName>
</protein>
<organism evidence="2 3">
    <name type="scientific">Candidatus Allocopromorpha excrementipullorum</name>
    <dbReference type="NCBI Taxonomy" id="2840743"/>
    <lineage>
        <taxon>Bacteria</taxon>
        <taxon>Bacillati</taxon>
        <taxon>Bacillota</taxon>
        <taxon>Clostridia</taxon>
        <taxon>Eubacteriales</taxon>
        <taxon>Eubacteriaceae</taxon>
        <taxon>Eubacteriaceae incertae sedis</taxon>
        <taxon>Candidatus Allocopromorpha</taxon>
    </lineage>
</organism>
<gene>
    <name evidence="2" type="ORF">IAD25_04295</name>
</gene>
<keyword evidence="1" id="KW-0812">Transmembrane</keyword>
<dbReference type="NCBIfam" id="TIGR01167">
    <property type="entry name" value="LPXTG_anchor"/>
    <property type="match status" value="1"/>
</dbReference>
<evidence type="ECO:0000313" key="2">
    <source>
        <dbReference type="EMBL" id="HIU95914.1"/>
    </source>
</evidence>
<evidence type="ECO:0000256" key="1">
    <source>
        <dbReference type="SAM" id="Phobius"/>
    </source>
</evidence>
<dbReference type="AlphaFoldDB" id="A0A9D1N6Y5"/>
<dbReference type="EMBL" id="DVOB01000095">
    <property type="protein sequence ID" value="HIU95914.1"/>
    <property type="molecule type" value="Genomic_DNA"/>
</dbReference>
<reference evidence="2" key="2">
    <citation type="journal article" date="2021" name="PeerJ">
        <title>Extensive microbial diversity within the chicken gut microbiome revealed by metagenomics and culture.</title>
        <authorList>
            <person name="Gilroy R."/>
            <person name="Ravi A."/>
            <person name="Getino M."/>
            <person name="Pursley I."/>
            <person name="Horton D.L."/>
            <person name="Alikhan N.F."/>
            <person name="Baker D."/>
            <person name="Gharbi K."/>
            <person name="Hall N."/>
            <person name="Watson M."/>
            <person name="Adriaenssens E.M."/>
            <person name="Foster-Nyarko E."/>
            <person name="Jarju S."/>
            <person name="Secka A."/>
            <person name="Antonio M."/>
            <person name="Oren A."/>
            <person name="Chaudhuri R.R."/>
            <person name="La Ragione R."/>
            <person name="Hildebrand F."/>
            <person name="Pallen M.J."/>
        </authorList>
    </citation>
    <scope>NUCLEOTIDE SEQUENCE</scope>
    <source>
        <strain evidence="2">ChiSjej4B22-8349</strain>
    </source>
</reference>
<feature type="transmembrane region" description="Helical" evidence="1">
    <location>
        <begin position="77"/>
        <end position="98"/>
    </location>
</feature>